<dbReference type="Pfam" id="PF08447">
    <property type="entry name" value="PAS_3"/>
    <property type="match status" value="1"/>
</dbReference>
<organism evidence="7 8">
    <name type="scientific">Phenylobacterium koreense</name>
    <dbReference type="NCBI Taxonomy" id="266125"/>
    <lineage>
        <taxon>Bacteria</taxon>
        <taxon>Pseudomonadati</taxon>
        <taxon>Pseudomonadota</taxon>
        <taxon>Alphaproteobacteria</taxon>
        <taxon>Caulobacterales</taxon>
        <taxon>Caulobacteraceae</taxon>
        <taxon>Phenylobacterium</taxon>
    </lineage>
</organism>
<dbReference type="InterPro" id="IPR011712">
    <property type="entry name" value="Sig_transdc_His_kin_sub3_dim/P"/>
</dbReference>
<evidence type="ECO:0000256" key="1">
    <source>
        <dbReference type="ARBA" id="ARBA00022679"/>
    </source>
</evidence>
<keyword evidence="2 7" id="KW-0418">Kinase</keyword>
<feature type="domain" description="PAS fold-3" evidence="6">
    <location>
        <begin position="149"/>
        <end position="232"/>
    </location>
</feature>
<dbReference type="InterPro" id="IPR035965">
    <property type="entry name" value="PAS-like_dom_sf"/>
</dbReference>
<dbReference type="Pfam" id="PF07730">
    <property type="entry name" value="HisKA_3"/>
    <property type="match status" value="1"/>
</dbReference>
<sequence length="460" mass="50566">MGVIDGLPLPFALVDPAQSGLKFLSATEPFLATLGLPRTAVEGRDLAQVFLAEAFPRVSDAVMRCAATCQTVRVRAERQTPKRDVYDVVAHPLADLGAGDLVALIIEAPLRQPSLMAQRQALLDYISPLSPSMYYIYDLPSSRTQYMHRDLAAMLGFAAESMELAQILARVHPEDQPILNDHVAAMSSLSDGQTTDAVVRVHAPGSEYRWVRSRCRILRRARDGAVRLVVGAASDVTEQYRQAEELDRASRALALAEIEERRRVGRELHDSTAQHLLAVDLSLAAMERRNAFDSADMATLRELRSALSAARKEIRTLSYVLHPPNLEGRGLPAAIKAFADGFARRTSLDITVEADPTLRLPEEIEHALFRIFQEALMNVHRHTAATCVCCAMSWRDGVVRLDVEDNGRQPGELPFNPAQETGVGIAGMRARLKQFGGRLILERGASGLLLRAEAPFLGEP</sequence>
<feature type="domain" description="Signal transduction histidine kinase subgroup 3 dimerisation and phosphoacceptor" evidence="5">
    <location>
        <begin position="260"/>
        <end position="325"/>
    </location>
</feature>
<dbReference type="PANTHER" id="PTHR24421:SF58">
    <property type="entry name" value="SIGNAL TRANSDUCTION HISTIDINE-PROTEIN KINASE_PHOSPHATASE UHPB"/>
    <property type="match status" value="1"/>
</dbReference>
<dbReference type="InterPro" id="IPR036890">
    <property type="entry name" value="HATPase_C_sf"/>
</dbReference>
<dbReference type="InterPro" id="IPR003594">
    <property type="entry name" value="HATPase_dom"/>
</dbReference>
<reference evidence="7 8" key="1">
    <citation type="submission" date="2024-06" db="EMBL/GenBank/DDBJ databases">
        <title>Genomic Encyclopedia of Type Strains, Phase IV (KMG-IV): sequencing the most valuable type-strain genomes for metagenomic binning, comparative biology and taxonomic classification.</title>
        <authorList>
            <person name="Goeker M."/>
        </authorList>
    </citation>
    <scope>NUCLEOTIDE SEQUENCE [LARGE SCALE GENOMIC DNA]</scope>
    <source>
        <strain evidence="7 8">DSM 17809</strain>
    </source>
</reference>
<dbReference type="Pfam" id="PF02518">
    <property type="entry name" value="HATPase_c"/>
    <property type="match status" value="1"/>
</dbReference>
<evidence type="ECO:0000256" key="2">
    <source>
        <dbReference type="ARBA" id="ARBA00022777"/>
    </source>
</evidence>
<gene>
    <name evidence="7" type="ORF">ABID41_002634</name>
</gene>
<dbReference type="Gene3D" id="1.20.5.1930">
    <property type="match status" value="1"/>
</dbReference>
<evidence type="ECO:0000259" key="4">
    <source>
        <dbReference type="Pfam" id="PF02518"/>
    </source>
</evidence>
<evidence type="ECO:0000259" key="6">
    <source>
        <dbReference type="Pfam" id="PF08447"/>
    </source>
</evidence>
<accession>A0ABV2EME6</accession>
<keyword evidence="3" id="KW-0902">Two-component regulatory system</keyword>
<dbReference type="CDD" id="cd16917">
    <property type="entry name" value="HATPase_UhpB-NarQ-NarX-like"/>
    <property type="match status" value="1"/>
</dbReference>
<dbReference type="InterPro" id="IPR001610">
    <property type="entry name" value="PAC"/>
</dbReference>
<name>A0ABV2EME6_9CAUL</name>
<dbReference type="GO" id="GO:0016301">
    <property type="term" value="F:kinase activity"/>
    <property type="evidence" value="ECO:0007669"/>
    <property type="project" value="UniProtKB-KW"/>
</dbReference>
<evidence type="ECO:0000256" key="3">
    <source>
        <dbReference type="ARBA" id="ARBA00023012"/>
    </source>
</evidence>
<dbReference type="Gene3D" id="3.30.565.10">
    <property type="entry name" value="Histidine kinase-like ATPase, C-terminal domain"/>
    <property type="match status" value="1"/>
</dbReference>
<evidence type="ECO:0000313" key="7">
    <source>
        <dbReference type="EMBL" id="MET3527516.1"/>
    </source>
</evidence>
<keyword evidence="8" id="KW-1185">Reference proteome</keyword>
<proteinExistence type="predicted"/>
<dbReference type="InterPro" id="IPR050482">
    <property type="entry name" value="Sensor_HK_TwoCompSys"/>
</dbReference>
<dbReference type="Gene3D" id="3.30.450.20">
    <property type="entry name" value="PAS domain"/>
    <property type="match status" value="1"/>
</dbReference>
<evidence type="ECO:0000259" key="5">
    <source>
        <dbReference type="Pfam" id="PF07730"/>
    </source>
</evidence>
<dbReference type="EMBL" id="JBEPLU010000002">
    <property type="protein sequence ID" value="MET3527516.1"/>
    <property type="molecule type" value="Genomic_DNA"/>
</dbReference>
<dbReference type="SUPFAM" id="SSF55785">
    <property type="entry name" value="PYP-like sensor domain (PAS domain)"/>
    <property type="match status" value="1"/>
</dbReference>
<dbReference type="InterPro" id="IPR013655">
    <property type="entry name" value="PAS_fold_3"/>
</dbReference>
<feature type="domain" description="Histidine kinase/HSP90-like ATPase" evidence="4">
    <location>
        <begin position="365"/>
        <end position="442"/>
    </location>
</feature>
<evidence type="ECO:0000313" key="8">
    <source>
        <dbReference type="Proteomes" id="UP001549110"/>
    </source>
</evidence>
<dbReference type="Proteomes" id="UP001549110">
    <property type="component" value="Unassembled WGS sequence"/>
</dbReference>
<dbReference type="SUPFAM" id="SSF55874">
    <property type="entry name" value="ATPase domain of HSP90 chaperone/DNA topoisomerase II/histidine kinase"/>
    <property type="match status" value="1"/>
</dbReference>
<protein>
    <submittedName>
        <fullName evidence="7">Signal transduction histidine kinase</fullName>
    </submittedName>
</protein>
<dbReference type="PANTHER" id="PTHR24421">
    <property type="entry name" value="NITRATE/NITRITE SENSOR PROTEIN NARX-RELATED"/>
    <property type="match status" value="1"/>
</dbReference>
<keyword evidence="1" id="KW-0808">Transferase</keyword>
<dbReference type="SMART" id="SM00086">
    <property type="entry name" value="PAC"/>
    <property type="match status" value="1"/>
</dbReference>
<comment type="caution">
    <text evidence="7">The sequence shown here is derived from an EMBL/GenBank/DDBJ whole genome shotgun (WGS) entry which is preliminary data.</text>
</comment>